<dbReference type="Proteomes" id="UP000254337">
    <property type="component" value="Chromosome"/>
</dbReference>
<dbReference type="GO" id="GO:0071949">
    <property type="term" value="F:FAD binding"/>
    <property type="evidence" value="ECO:0007669"/>
    <property type="project" value="InterPro"/>
</dbReference>
<dbReference type="PROSITE" id="PS51387">
    <property type="entry name" value="FAD_PCMH"/>
    <property type="match status" value="1"/>
</dbReference>
<evidence type="ECO:0000256" key="3">
    <source>
        <dbReference type="ARBA" id="ARBA00023002"/>
    </source>
</evidence>
<protein>
    <recommendedName>
        <fullName evidence="4">FAD-binding PCMH-type domain-containing protein</fullName>
    </recommendedName>
</protein>
<dbReference type="AlphaFoldDB" id="A0A346AY94"/>
<feature type="domain" description="FAD-binding PCMH-type" evidence="4">
    <location>
        <begin position="1"/>
        <end position="162"/>
    </location>
</feature>
<keyword evidence="1" id="KW-0285">Flavoprotein</keyword>
<dbReference type="SUPFAM" id="SSF56176">
    <property type="entry name" value="FAD-binding/transporter-associated domain-like"/>
    <property type="match status" value="1"/>
</dbReference>
<keyword evidence="6" id="KW-1185">Reference proteome</keyword>
<reference evidence="5 6" key="1">
    <citation type="submission" date="2018-05" db="EMBL/GenBank/DDBJ databases">
        <title>Complete genome sequence of Megasphaera sp. AJH120T, isolated from the ceca of a chicken.</title>
        <authorList>
            <person name="Maki J."/>
            <person name="Looft T."/>
        </authorList>
    </citation>
    <scope>NUCLEOTIDE SEQUENCE [LARGE SCALE GENOMIC DNA]</scope>
    <source>
        <strain evidence="5 6">AJH120</strain>
    </source>
</reference>
<evidence type="ECO:0000256" key="2">
    <source>
        <dbReference type="ARBA" id="ARBA00022827"/>
    </source>
</evidence>
<dbReference type="InterPro" id="IPR051312">
    <property type="entry name" value="Diverse_Substr_Oxidored"/>
</dbReference>
<evidence type="ECO:0000256" key="1">
    <source>
        <dbReference type="ARBA" id="ARBA00022630"/>
    </source>
</evidence>
<dbReference type="InterPro" id="IPR016169">
    <property type="entry name" value="FAD-bd_PCMH_sub2"/>
</dbReference>
<proteinExistence type="predicted"/>
<evidence type="ECO:0000313" key="6">
    <source>
        <dbReference type="Proteomes" id="UP000254337"/>
    </source>
</evidence>
<dbReference type="GO" id="GO:0016491">
    <property type="term" value="F:oxidoreductase activity"/>
    <property type="evidence" value="ECO:0007669"/>
    <property type="project" value="UniProtKB-KW"/>
</dbReference>
<organism evidence="5 6">
    <name type="scientific">Megasphaera stantonii</name>
    <dbReference type="NCBI Taxonomy" id="2144175"/>
    <lineage>
        <taxon>Bacteria</taxon>
        <taxon>Bacillati</taxon>
        <taxon>Bacillota</taxon>
        <taxon>Negativicutes</taxon>
        <taxon>Veillonellales</taxon>
        <taxon>Veillonellaceae</taxon>
        <taxon>Megasphaera</taxon>
    </lineage>
</organism>
<dbReference type="Gene3D" id="3.30.465.10">
    <property type="match status" value="1"/>
</dbReference>
<dbReference type="InterPro" id="IPR002346">
    <property type="entry name" value="Mopterin_DH_FAD-bd"/>
</dbReference>
<dbReference type="PANTHER" id="PTHR42659:SF2">
    <property type="entry name" value="XANTHINE DEHYDROGENASE SUBUNIT C-RELATED"/>
    <property type="match status" value="1"/>
</dbReference>
<dbReference type="InterPro" id="IPR036683">
    <property type="entry name" value="CO_DH_flav_C_dom_sf"/>
</dbReference>
<keyword evidence="3" id="KW-0560">Oxidoreductase</keyword>
<dbReference type="InterPro" id="IPR036318">
    <property type="entry name" value="FAD-bd_PCMH-like_sf"/>
</dbReference>
<dbReference type="Pfam" id="PF00941">
    <property type="entry name" value="FAD_binding_5"/>
    <property type="match status" value="1"/>
</dbReference>
<dbReference type="InterPro" id="IPR016166">
    <property type="entry name" value="FAD-bd_PCMH"/>
</dbReference>
<dbReference type="EMBL" id="CP029462">
    <property type="protein sequence ID" value="AXL20837.1"/>
    <property type="molecule type" value="Genomic_DNA"/>
</dbReference>
<name>A0A346AY94_9FIRM</name>
<gene>
    <name evidence="5" type="ORF">DKB62_04205</name>
</gene>
<dbReference type="PANTHER" id="PTHR42659">
    <property type="entry name" value="XANTHINE DEHYDROGENASE SUBUNIT C-RELATED"/>
    <property type="match status" value="1"/>
</dbReference>
<dbReference type="SUPFAM" id="SSF55447">
    <property type="entry name" value="CO dehydrogenase flavoprotein C-terminal domain-like"/>
    <property type="match status" value="1"/>
</dbReference>
<dbReference type="KEGG" id="meg:DKB62_04205"/>
<evidence type="ECO:0000259" key="4">
    <source>
        <dbReference type="PROSITE" id="PS51387"/>
    </source>
</evidence>
<accession>A0A346AY94</accession>
<sequence>MVTSDTIAVPQSPEEAYQVYRDAASAVFLAGAQGLKYKKDHYGLIVDLSKAGLRYIRDAGDEVAIGAMTTLADLEKSPVVQAIAGGAICRCIRDIKNSDEKKATIGGVVAVKAPFSVVLPVLMSLRVDVVLEGKGRMNLADYIPCPPMREMVSQVVIAKEEVYTAFAAYRKLPTDEPYLTGAVAALDDEWRVVVGGRPGVAAIAETASAELTEKGMAVRENVAHLASEELDFANYGTCSEQERRSLTVDMVRKLIKEAWKGRSAQLQKAGKR</sequence>
<dbReference type="RefSeq" id="WP_107195787.1">
    <property type="nucleotide sequence ID" value="NZ_CALYAU010000006.1"/>
</dbReference>
<dbReference type="OrthoDB" id="9803647at2"/>
<keyword evidence="2" id="KW-0274">FAD</keyword>
<evidence type="ECO:0000313" key="5">
    <source>
        <dbReference type="EMBL" id="AXL20837.1"/>
    </source>
</evidence>